<dbReference type="SUPFAM" id="SSF52540">
    <property type="entry name" value="P-loop containing nucleoside triphosphate hydrolases"/>
    <property type="match status" value="1"/>
</dbReference>
<feature type="domain" description="ABC transporter" evidence="10">
    <location>
        <begin position="657"/>
        <end position="899"/>
    </location>
</feature>
<keyword evidence="7 9" id="KW-1133">Transmembrane helix</keyword>
<dbReference type="InterPro" id="IPR001851">
    <property type="entry name" value="ABC_transp_permease"/>
</dbReference>
<sequence>MSEIVTLLLLGLGSGSLVALSALGLVVTYRSSGVVNFAVGGVSMASAYLLWELTREAGWPPLAAGFLGILLGAVLGVVTYVLVMVLPRANSTLTRVIGTLAVLLVIQAVVQLRYGPDARTVGELLPGGSVTPVSGVTLPVSRIVLFGVAVALALTLGAVYTRTSFGVATTAVSERPRTLAALGWRIGMLRAGNWAVGGALAGASGVLLAPLTGASLGNAQALTVTVLAAAIVGGLRSFPLTLVGGMVIGMLQSVLSIHDLGVSGLADAVPFVAIIGVITVRGRSLPLRSFVGERLPLVGSGRISLPGLAVAVVVPVVLIGRVLNEEWTAALTTTLLAAIPLLSLTLLLGYAGQLSLTQVTLSGVGGLIAAKLAGEAGWPFPVVVLVAMLGTVPVGLVVGLPSARTRGISLAVATLGLAAAIQALVFNNESLTGGGAGIPLSADGSVLVFGVPFDTLLHPDRFAYLVLGFVVVLAVLVANLRRGATGRRMIAVRNNERAAAGLGVNVVGTKLWAFGLAAAISGLGGALAAYSVPVALFSGYPALANVAAVGYGVVGGAGSVLGAVFGSTLQPSGVGSALFDSLFGLGPVTMALVGGLLLLITIVFSPDGMATATARAVGSLRRRIPLQLPARARKKQSAELHEPGTPTTAHRVRPAALHVRSVQVAFGAVRAVDGVELHVEPGEVVGVVGANGAGKTTLIDAITGFVPSAGAIELGGQPLSAVSAYGRARAGIARSWQSLELIEDLTVLENLRVGSDARTWWSPLADMVRPKRGEPTAAVRRAVDVLDLGGHLGDMPGELSTGKRKLVALARAVAGEPSVLLLDEPCSGLDHHEREEVGKVVRSLAEEWGMAVLLIEHDVHLVRRVCDRIVALDFGRVIAEGTPDHVLSEPAVMAAYLGDVPEPTAEEVSS</sequence>
<evidence type="ECO:0000256" key="8">
    <source>
        <dbReference type="ARBA" id="ARBA00023136"/>
    </source>
</evidence>
<feature type="transmembrane region" description="Helical" evidence="9">
    <location>
        <begin position="329"/>
        <end position="349"/>
    </location>
</feature>
<feature type="transmembrane region" description="Helical" evidence="9">
    <location>
        <begin position="221"/>
        <end position="248"/>
    </location>
</feature>
<dbReference type="CDD" id="cd06582">
    <property type="entry name" value="TM_PBP1_LivH_like"/>
    <property type="match status" value="1"/>
</dbReference>
<keyword evidence="8 9" id="KW-0472">Membrane</keyword>
<dbReference type="InterPro" id="IPR003439">
    <property type="entry name" value="ABC_transporter-like_ATP-bd"/>
</dbReference>
<dbReference type="Pfam" id="PF00005">
    <property type="entry name" value="ABC_tran"/>
    <property type="match status" value="1"/>
</dbReference>
<evidence type="ECO:0000259" key="10">
    <source>
        <dbReference type="PROSITE" id="PS50893"/>
    </source>
</evidence>
<feature type="transmembrane region" description="Helical" evidence="9">
    <location>
        <begin position="260"/>
        <end position="282"/>
    </location>
</feature>
<keyword evidence="5" id="KW-0547">Nucleotide-binding</keyword>
<evidence type="ECO:0000256" key="1">
    <source>
        <dbReference type="ARBA" id="ARBA00004651"/>
    </source>
</evidence>
<feature type="transmembrane region" description="Helical" evidence="9">
    <location>
        <begin position="34"/>
        <end position="51"/>
    </location>
</feature>
<dbReference type="GO" id="GO:0005524">
    <property type="term" value="F:ATP binding"/>
    <property type="evidence" value="ECO:0007669"/>
    <property type="project" value="UniProtKB-KW"/>
</dbReference>
<feature type="transmembrane region" description="Helical" evidence="9">
    <location>
        <begin position="303"/>
        <end position="323"/>
    </location>
</feature>
<feature type="transmembrane region" description="Helical" evidence="9">
    <location>
        <begin position="143"/>
        <end position="160"/>
    </location>
</feature>
<dbReference type="PANTHER" id="PTHR45772:SF1">
    <property type="entry name" value="ABC TRANSPORTER ATP-BINDING PROTEIN"/>
    <property type="match status" value="1"/>
</dbReference>
<feature type="transmembrane region" description="Helical" evidence="9">
    <location>
        <begin position="462"/>
        <end position="480"/>
    </location>
</feature>
<dbReference type="InterPro" id="IPR027417">
    <property type="entry name" value="P-loop_NTPase"/>
</dbReference>
<comment type="caution">
    <text evidence="11">The sequence shown here is derived from an EMBL/GenBank/DDBJ whole genome shotgun (WGS) entry which is preliminary data.</text>
</comment>
<name>A0ABV1X4C8_9ACTN</name>
<evidence type="ECO:0000313" key="12">
    <source>
        <dbReference type="Proteomes" id="UP001474181"/>
    </source>
</evidence>
<keyword evidence="12" id="KW-1185">Reference proteome</keyword>
<feature type="transmembrane region" description="Helical" evidence="9">
    <location>
        <begin position="380"/>
        <end position="400"/>
    </location>
</feature>
<evidence type="ECO:0000256" key="7">
    <source>
        <dbReference type="ARBA" id="ARBA00022989"/>
    </source>
</evidence>
<dbReference type="InterPro" id="IPR043428">
    <property type="entry name" value="LivM-like"/>
</dbReference>
<dbReference type="SMART" id="SM00382">
    <property type="entry name" value="AAA"/>
    <property type="match status" value="1"/>
</dbReference>
<feature type="transmembrane region" description="Helical" evidence="9">
    <location>
        <begin position="191"/>
        <end position="209"/>
    </location>
</feature>
<evidence type="ECO:0000256" key="4">
    <source>
        <dbReference type="ARBA" id="ARBA00022692"/>
    </source>
</evidence>
<dbReference type="InterPro" id="IPR003593">
    <property type="entry name" value="AAA+_ATPase"/>
</dbReference>
<evidence type="ECO:0000256" key="9">
    <source>
        <dbReference type="SAM" id="Phobius"/>
    </source>
</evidence>
<evidence type="ECO:0000313" key="11">
    <source>
        <dbReference type="EMBL" id="MER7183874.1"/>
    </source>
</evidence>
<dbReference type="Proteomes" id="UP001474181">
    <property type="component" value="Unassembled WGS sequence"/>
</dbReference>
<evidence type="ECO:0000256" key="3">
    <source>
        <dbReference type="ARBA" id="ARBA00022475"/>
    </source>
</evidence>
<keyword evidence="6 11" id="KW-0067">ATP-binding</keyword>
<dbReference type="PROSITE" id="PS50893">
    <property type="entry name" value="ABC_TRANSPORTER_2"/>
    <property type="match status" value="1"/>
</dbReference>
<dbReference type="Gene3D" id="3.40.50.300">
    <property type="entry name" value="P-loop containing nucleotide triphosphate hydrolases"/>
    <property type="match status" value="1"/>
</dbReference>
<reference evidence="11 12" key="1">
    <citation type="submission" date="2024-06" db="EMBL/GenBank/DDBJ databases">
        <title>The Natural Products Discovery Center: Release of the First 8490 Sequenced Strains for Exploring Actinobacteria Biosynthetic Diversity.</title>
        <authorList>
            <person name="Kalkreuter E."/>
            <person name="Kautsar S.A."/>
            <person name="Yang D."/>
            <person name="Bader C.D."/>
            <person name="Teijaro C.N."/>
            <person name="Fluegel L."/>
            <person name="Davis C.M."/>
            <person name="Simpson J.R."/>
            <person name="Lauterbach L."/>
            <person name="Steele A.D."/>
            <person name="Gui C."/>
            <person name="Meng S."/>
            <person name="Li G."/>
            <person name="Viehrig K."/>
            <person name="Ye F."/>
            <person name="Su P."/>
            <person name="Kiefer A.F."/>
            <person name="Nichols A."/>
            <person name="Cepeda A.J."/>
            <person name="Yan W."/>
            <person name="Fan B."/>
            <person name="Jiang Y."/>
            <person name="Adhikari A."/>
            <person name="Zheng C.-J."/>
            <person name="Schuster L."/>
            <person name="Cowan T.M."/>
            <person name="Smanski M.J."/>
            <person name="Chevrette M.G."/>
            <person name="De Carvalho L.P.S."/>
            <person name="Shen B."/>
        </authorList>
    </citation>
    <scope>NUCLEOTIDE SEQUENCE [LARGE SCALE GENOMIC DNA]</scope>
    <source>
        <strain evidence="11 12">NPDC000234</strain>
    </source>
</reference>
<feature type="transmembrane region" description="Helical" evidence="9">
    <location>
        <begin position="577"/>
        <end position="604"/>
    </location>
</feature>
<keyword evidence="4 9" id="KW-0812">Transmembrane</keyword>
<feature type="transmembrane region" description="Helical" evidence="9">
    <location>
        <begin position="92"/>
        <end position="110"/>
    </location>
</feature>
<dbReference type="Pfam" id="PF12399">
    <property type="entry name" value="BCA_ABC_TP_C"/>
    <property type="match status" value="1"/>
</dbReference>
<evidence type="ECO:0000256" key="2">
    <source>
        <dbReference type="ARBA" id="ARBA00022448"/>
    </source>
</evidence>
<accession>A0ABV1X4C8</accession>
<dbReference type="Pfam" id="PF02653">
    <property type="entry name" value="BPD_transp_2"/>
    <property type="match status" value="2"/>
</dbReference>
<keyword evidence="3" id="KW-1003">Cell membrane</keyword>
<dbReference type="EMBL" id="JBEPEK010000281">
    <property type="protein sequence ID" value="MER7183874.1"/>
    <property type="molecule type" value="Genomic_DNA"/>
</dbReference>
<protein>
    <submittedName>
        <fullName evidence="11">ATP-binding cassette domain-containing protein</fullName>
    </submittedName>
</protein>
<dbReference type="RefSeq" id="WP_350785544.1">
    <property type="nucleotide sequence ID" value="NZ_JBEPEK010000281.1"/>
</dbReference>
<dbReference type="InterPro" id="IPR051120">
    <property type="entry name" value="ABC_AA/LPS_Transport"/>
</dbReference>
<dbReference type="CDD" id="cd06581">
    <property type="entry name" value="TM_PBP1_LivM_like"/>
    <property type="match status" value="1"/>
</dbReference>
<organism evidence="11 12">
    <name type="scientific">Streptomyces hyaluromycini</name>
    <dbReference type="NCBI Taxonomy" id="1377993"/>
    <lineage>
        <taxon>Bacteria</taxon>
        <taxon>Bacillati</taxon>
        <taxon>Actinomycetota</taxon>
        <taxon>Actinomycetes</taxon>
        <taxon>Kitasatosporales</taxon>
        <taxon>Streptomycetaceae</taxon>
        <taxon>Streptomyces</taxon>
    </lineage>
</organism>
<proteinExistence type="predicted"/>
<feature type="transmembrane region" description="Helical" evidence="9">
    <location>
        <begin position="511"/>
        <end position="530"/>
    </location>
</feature>
<dbReference type="InterPro" id="IPR032823">
    <property type="entry name" value="BCA_ABC_TP_C"/>
</dbReference>
<feature type="transmembrane region" description="Helical" evidence="9">
    <location>
        <begin position="63"/>
        <end position="86"/>
    </location>
</feature>
<evidence type="ECO:0000256" key="5">
    <source>
        <dbReference type="ARBA" id="ARBA00022741"/>
    </source>
</evidence>
<evidence type="ECO:0000256" key="6">
    <source>
        <dbReference type="ARBA" id="ARBA00022840"/>
    </source>
</evidence>
<gene>
    <name evidence="11" type="ORF">ABT404_31115</name>
</gene>
<dbReference type="PANTHER" id="PTHR45772">
    <property type="entry name" value="CONSERVED COMPONENT OF ABC TRANSPORTER FOR NATURAL AMINO ACIDS-RELATED"/>
    <property type="match status" value="1"/>
</dbReference>
<feature type="transmembrane region" description="Helical" evidence="9">
    <location>
        <begin position="542"/>
        <end position="565"/>
    </location>
</feature>
<comment type="subcellular location">
    <subcellularLocation>
        <location evidence="1">Cell membrane</location>
        <topology evidence="1">Multi-pass membrane protein</topology>
    </subcellularLocation>
</comment>
<feature type="transmembrane region" description="Helical" evidence="9">
    <location>
        <begin position="407"/>
        <end position="426"/>
    </location>
</feature>
<keyword evidence="2" id="KW-0813">Transport</keyword>